<reference evidence="2 3" key="1">
    <citation type="journal article" date="2011" name="J. Bacteriol.">
        <title>Complete genome sequence of Amycolicicoccus subflavus DQS3-9A1T, an actinomycete isolated from crude oil-polluted soil.</title>
        <authorList>
            <person name="Cai M."/>
            <person name="Chen W.M."/>
            <person name="Nie Y."/>
            <person name="Chi C.Q."/>
            <person name="Wang Y.N."/>
            <person name="Tang Y.Q."/>
            <person name="Li G.Y."/>
            <person name="Wu X.L."/>
        </authorList>
    </citation>
    <scope>NUCLEOTIDE SEQUENCE [LARGE SCALE GENOMIC DNA]</scope>
    <source>
        <strain evidence="3">DSM 45089 / DQS3-9A1</strain>
        <plasmid evidence="2 3">pAS9A-2</plasmid>
    </source>
</reference>
<evidence type="ECO:0000313" key="2">
    <source>
        <dbReference type="EMBL" id="AEF43092.1"/>
    </source>
</evidence>
<keyword evidence="1" id="KW-0472">Membrane</keyword>
<name>F6ESH1_HOYSD</name>
<keyword evidence="3" id="KW-1185">Reference proteome</keyword>
<feature type="transmembrane region" description="Helical" evidence="1">
    <location>
        <begin position="70"/>
        <end position="89"/>
    </location>
</feature>
<dbReference type="RefSeq" id="WP_013798099.1">
    <property type="nucleotide sequence ID" value="NC_015561.1"/>
</dbReference>
<keyword evidence="1" id="KW-1133">Transmembrane helix</keyword>
<dbReference type="EMBL" id="CP002788">
    <property type="protein sequence ID" value="AEF43092.1"/>
    <property type="molecule type" value="Genomic_DNA"/>
</dbReference>
<organism evidence="2 3">
    <name type="scientific">Hoyosella subflava (strain DSM 45089 / JCM 17490 / NBRC 109087 / DQS3-9A1)</name>
    <name type="common">Amycolicicoccus subflavus</name>
    <dbReference type="NCBI Taxonomy" id="443218"/>
    <lineage>
        <taxon>Bacteria</taxon>
        <taxon>Bacillati</taxon>
        <taxon>Actinomycetota</taxon>
        <taxon>Actinomycetes</taxon>
        <taxon>Mycobacteriales</taxon>
        <taxon>Hoyosellaceae</taxon>
        <taxon>Hoyosella</taxon>
    </lineage>
</organism>
<feature type="transmembrane region" description="Helical" evidence="1">
    <location>
        <begin position="138"/>
        <end position="159"/>
    </location>
</feature>
<feature type="transmembrane region" description="Helical" evidence="1">
    <location>
        <begin position="6"/>
        <end position="27"/>
    </location>
</feature>
<keyword evidence="1" id="KW-0812">Transmembrane</keyword>
<geneLocation type="plasmid" evidence="2 3">
    <name>pAS9A-2</name>
</geneLocation>
<feature type="transmembrane region" description="Helical" evidence="1">
    <location>
        <begin position="171"/>
        <end position="194"/>
    </location>
</feature>
<evidence type="ECO:0000313" key="3">
    <source>
        <dbReference type="Proteomes" id="UP000009235"/>
    </source>
</evidence>
<protein>
    <submittedName>
        <fullName evidence="2">Uncharacterized protein</fullName>
    </submittedName>
</protein>
<keyword evidence="2" id="KW-0614">Plasmid</keyword>
<evidence type="ECO:0000256" key="1">
    <source>
        <dbReference type="SAM" id="Phobius"/>
    </source>
</evidence>
<dbReference type="Proteomes" id="UP000009235">
    <property type="component" value="Plasmid pAS9A-2"/>
</dbReference>
<gene>
    <name evidence="2" type="ordered locus">AS9A_P20048</name>
</gene>
<accession>F6ESH1</accession>
<dbReference type="HOGENOM" id="CLU_770828_0_0_11"/>
<feature type="transmembrane region" description="Helical" evidence="1">
    <location>
        <begin position="214"/>
        <end position="233"/>
    </location>
</feature>
<dbReference type="KEGG" id="asd:AS9A_P20048"/>
<proteinExistence type="predicted"/>
<sequence>MINTVPALPHLLIVLFVWSIVIARFIYLPRSLDNSRLTAALAFGGAALVLKDPIVGPVVAHLLGSVNLRVLVHVMVMLSVTALSGLHNAWRINPGRRRMTARYGLVLGFGVVMFLLASPAREADITVESLADWRSVMYFALFAFPVSAGLFSVSAAYFTSLLQRGRRCGNGTVLGVIIVLVLMFIDAATMLLAAGMKALGSGAGVVSAKESTNTWVFAVLLAAAAAVCARALITHARGRRVDGVATLWSVVTTEMPEVILTSGSALSSRQSRLRMATEIYDGLRALGATEAPSSEHSVSSSEVARRVLGCLTPAAQSPREEFLVPRCDTADEWLVFVDSVGQELALILPQNLVEQTPRG</sequence>
<dbReference type="AlphaFoldDB" id="F6ESH1"/>
<feature type="transmembrane region" description="Helical" evidence="1">
    <location>
        <begin position="39"/>
        <end position="64"/>
    </location>
</feature>
<feature type="transmembrane region" description="Helical" evidence="1">
    <location>
        <begin position="101"/>
        <end position="118"/>
    </location>
</feature>